<comment type="caution">
    <text evidence="1">The sequence shown here is derived from an EMBL/GenBank/DDBJ whole genome shotgun (WGS) entry which is preliminary data.</text>
</comment>
<dbReference type="EMBL" id="JAULJE010000020">
    <property type="protein sequence ID" value="KAK1331457.1"/>
    <property type="molecule type" value="Genomic_DNA"/>
</dbReference>
<organism evidence="1 2">
    <name type="scientific">Cnephaeus nilssonii</name>
    <name type="common">Northern bat</name>
    <name type="synonym">Eptesicus nilssonii</name>
    <dbReference type="NCBI Taxonomy" id="3371016"/>
    <lineage>
        <taxon>Eukaryota</taxon>
        <taxon>Metazoa</taxon>
        <taxon>Chordata</taxon>
        <taxon>Craniata</taxon>
        <taxon>Vertebrata</taxon>
        <taxon>Euteleostomi</taxon>
        <taxon>Mammalia</taxon>
        <taxon>Eutheria</taxon>
        <taxon>Laurasiatheria</taxon>
        <taxon>Chiroptera</taxon>
        <taxon>Yangochiroptera</taxon>
        <taxon>Vespertilionidae</taxon>
        <taxon>Cnephaeus</taxon>
    </lineage>
</organism>
<proteinExistence type="predicted"/>
<reference evidence="1" key="1">
    <citation type="submission" date="2023-06" db="EMBL/GenBank/DDBJ databases">
        <title>Reference genome for the Northern bat (Eptesicus nilssonii), a most northern bat species.</title>
        <authorList>
            <person name="Laine V.N."/>
            <person name="Pulliainen A.T."/>
            <person name="Lilley T.M."/>
        </authorList>
    </citation>
    <scope>NUCLEOTIDE SEQUENCE</scope>
    <source>
        <strain evidence="1">BLF_Eptnil</strain>
        <tissue evidence="1">Kidney</tissue>
    </source>
</reference>
<protein>
    <submittedName>
        <fullName evidence="1">Uncharacterized protein</fullName>
    </submittedName>
</protein>
<name>A0AA40LGJ3_CNENI</name>
<sequence>MRRNVMGNGLSQCLLCGEGLGYLGSSSVFCKDCRKVRPCSGPATLAAQPGPVLVPVQLCGFASWLPGVCPDGQSDADHSGTKVSRTKSHREGCLEALAPEAF</sequence>
<accession>A0AA40LGJ3</accession>
<keyword evidence="2" id="KW-1185">Reference proteome</keyword>
<gene>
    <name evidence="1" type="ORF">QTO34_009413</name>
</gene>
<dbReference type="AlphaFoldDB" id="A0AA40LGJ3"/>
<dbReference type="Proteomes" id="UP001177744">
    <property type="component" value="Unassembled WGS sequence"/>
</dbReference>
<evidence type="ECO:0000313" key="1">
    <source>
        <dbReference type="EMBL" id="KAK1331457.1"/>
    </source>
</evidence>
<evidence type="ECO:0000313" key="2">
    <source>
        <dbReference type="Proteomes" id="UP001177744"/>
    </source>
</evidence>